<feature type="non-terminal residue" evidence="1">
    <location>
        <position position="1"/>
    </location>
</feature>
<name>A0A0J8DSL4_BETVV</name>
<gene>
    <name evidence="1" type="ORF">BVRB_028490</name>
</gene>
<dbReference type="EMBL" id="KQ099538">
    <property type="protein sequence ID" value="KMS93735.1"/>
    <property type="molecule type" value="Genomic_DNA"/>
</dbReference>
<organism evidence="1 2">
    <name type="scientific">Beta vulgaris subsp. vulgaris</name>
    <name type="common">Beet</name>
    <dbReference type="NCBI Taxonomy" id="3555"/>
    <lineage>
        <taxon>Eukaryota</taxon>
        <taxon>Viridiplantae</taxon>
        <taxon>Streptophyta</taxon>
        <taxon>Embryophyta</taxon>
        <taxon>Tracheophyta</taxon>
        <taxon>Spermatophyta</taxon>
        <taxon>Magnoliopsida</taxon>
        <taxon>eudicotyledons</taxon>
        <taxon>Gunneridae</taxon>
        <taxon>Pentapetalae</taxon>
        <taxon>Caryophyllales</taxon>
        <taxon>Chenopodiaceae</taxon>
        <taxon>Betoideae</taxon>
        <taxon>Beta</taxon>
    </lineage>
</organism>
<keyword evidence="2" id="KW-1185">Reference proteome</keyword>
<evidence type="ECO:0000313" key="1">
    <source>
        <dbReference type="EMBL" id="KMS93735.1"/>
    </source>
</evidence>
<proteinExistence type="predicted"/>
<dbReference type="AlphaFoldDB" id="A0A0J8DSL4"/>
<protein>
    <submittedName>
        <fullName evidence="1">Uncharacterized protein</fullName>
    </submittedName>
</protein>
<dbReference type="Gramene" id="KMS93735">
    <property type="protein sequence ID" value="KMS93735"/>
    <property type="gene ID" value="BVRB_028490"/>
</dbReference>
<sequence length="93" mass="9711">SNTPAQTEDLSRSAPPVLLVVVLLPDFSLTGPSSFGAICLQLAIASLRASSRVFRSIPVFVSLDPWRTVALDPAAPSSVMDPQLPPLPCGLGN</sequence>
<evidence type="ECO:0000313" key="2">
    <source>
        <dbReference type="Proteomes" id="UP000035740"/>
    </source>
</evidence>
<dbReference type="Proteomes" id="UP000035740">
    <property type="component" value="Unassembled WGS sequence"/>
</dbReference>
<reference evidence="1 2" key="1">
    <citation type="journal article" date="2014" name="Nature">
        <title>The genome of the recently domesticated crop plant sugar beet (Beta vulgaris).</title>
        <authorList>
            <person name="Dohm J.C."/>
            <person name="Minoche A.E."/>
            <person name="Holtgrawe D."/>
            <person name="Capella-Gutierrez S."/>
            <person name="Zakrzewski F."/>
            <person name="Tafer H."/>
            <person name="Rupp O."/>
            <person name="Sorensen T.R."/>
            <person name="Stracke R."/>
            <person name="Reinhardt R."/>
            <person name="Goesmann A."/>
            <person name="Kraft T."/>
            <person name="Schulz B."/>
            <person name="Stadler P.F."/>
            <person name="Schmidt T."/>
            <person name="Gabaldon T."/>
            <person name="Lehrach H."/>
            <person name="Weisshaar B."/>
            <person name="Himmelbauer H."/>
        </authorList>
    </citation>
    <scope>NUCLEOTIDE SEQUENCE [LARGE SCALE GENOMIC DNA]</scope>
    <source>
        <tissue evidence="1">Taproot</tissue>
    </source>
</reference>
<accession>A0A0J8DSL4</accession>